<sequence>MALFSRRPAATPAETPEGASVDATSVDDAVVADATSDVDAAASQPSEVADDEPDFDAVVGISMSSFQGLGAPAPAANGSAEPSGNDGVDTPPRSGLQDNGPLVTALAKLPERPEPAELLQVARQLLQGHLFLRVKGNAKRMLAEGENIPLAITTIGEKQYVLVYSGVAALRASLAADGATDTSAMAQPAQAVLRFLLSGTYAGLIVDPASAPARAMLSRELIAQMMEQADPEFSIKKLLAARRTESTPDDVVAAIPSSRLWIAVNKPDGSDQVGVAEARTVDGDRLIEVFTHPIEIAALGRGDRPAPVTGAQLGAALRADPGLAGILIDPAGPWIRLDREDLAPLMVEAPGDGD</sequence>
<evidence type="ECO:0000256" key="1">
    <source>
        <dbReference type="SAM" id="MobiDB-lite"/>
    </source>
</evidence>
<dbReference type="EMBL" id="JAZHOV010000001">
    <property type="protein sequence ID" value="MEF2253926.1"/>
    <property type="molecule type" value="Genomic_DNA"/>
</dbReference>
<dbReference type="Pfam" id="PF07179">
    <property type="entry name" value="SseB"/>
    <property type="match status" value="2"/>
</dbReference>
<protein>
    <submittedName>
        <fullName evidence="3">SseB family protein</fullName>
    </submittedName>
</protein>
<feature type="compositionally biased region" description="Low complexity" evidence="1">
    <location>
        <begin position="1"/>
        <end position="43"/>
    </location>
</feature>
<evidence type="ECO:0000313" key="4">
    <source>
        <dbReference type="Proteomes" id="UP001351900"/>
    </source>
</evidence>
<feature type="region of interest" description="Disordered" evidence="1">
    <location>
        <begin position="1"/>
        <end position="56"/>
    </location>
</feature>
<dbReference type="Proteomes" id="UP001351900">
    <property type="component" value="Unassembled WGS sequence"/>
</dbReference>
<gene>
    <name evidence="3" type="ORF">V2V91_02085</name>
</gene>
<reference evidence="3 4" key="1">
    <citation type="submission" date="2024-01" db="EMBL/GenBank/DDBJ databases">
        <title>the genome sequence of strain Microbacterium schleiferi NBRC 15075.</title>
        <authorList>
            <person name="Ding Y."/>
            <person name="Zhang G."/>
        </authorList>
    </citation>
    <scope>NUCLEOTIDE SEQUENCE [LARGE SCALE GENOMIC DNA]</scope>
    <source>
        <strain evidence="3 4">NBRC 15075</strain>
    </source>
</reference>
<feature type="domain" description="SseB protein N-terminal" evidence="2">
    <location>
        <begin position="237"/>
        <end position="342"/>
    </location>
</feature>
<keyword evidence="4" id="KW-1185">Reference proteome</keyword>
<proteinExistence type="predicted"/>
<feature type="domain" description="SseB protein N-terminal" evidence="2">
    <location>
        <begin position="102"/>
        <end position="220"/>
    </location>
</feature>
<accession>A0ABU7V2L9</accession>
<evidence type="ECO:0000259" key="2">
    <source>
        <dbReference type="Pfam" id="PF07179"/>
    </source>
</evidence>
<feature type="region of interest" description="Disordered" evidence="1">
    <location>
        <begin position="70"/>
        <end position="100"/>
    </location>
</feature>
<dbReference type="InterPro" id="IPR009839">
    <property type="entry name" value="SseB_N"/>
</dbReference>
<comment type="caution">
    <text evidence="3">The sequence shown here is derived from an EMBL/GenBank/DDBJ whole genome shotgun (WGS) entry which is preliminary data.</text>
</comment>
<name>A0ABU7V2L9_9MICO</name>
<dbReference type="RefSeq" id="WP_331790602.1">
    <property type="nucleotide sequence ID" value="NZ_BAAAUO010000003.1"/>
</dbReference>
<evidence type="ECO:0000313" key="3">
    <source>
        <dbReference type="EMBL" id="MEF2253926.1"/>
    </source>
</evidence>
<organism evidence="3 4">
    <name type="scientific">Microbacterium schleiferi</name>
    <dbReference type="NCBI Taxonomy" id="69362"/>
    <lineage>
        <taxon>Bacteria</taxon>
        <taxon>Bacillati</taxon>
        <taxon>Actinomycetota</taxon>
        <taxon>Actinomycetes</taxon>
        <taxon>Micrococcales</taxon>
        <taxon>Microbacteriaceae</taxon>
        <taxon>Microbacterium</taxon>
    </lineage>
</organism>